<keyword evidence="6 7" id="KW-0998">Cell outer membrane</keyword>
<keyword evidence="4 7" id="KW-0812">Transmembrane</keyword>
<dbReference type="Gene3D" id="2.40.170.20">
    <property type="entry name" value="TonB-dependent receptor, beta-barrel domain"/>
    <property type="match status" value="1"/>
</dbReference>
<evidence type="ECO:0000256" key="5">
    <source>
        <dbReference type="ARBA" id="ARBA00023136"/>
    </source>
</evidence>
<dbReference type="EMBL" id="JACRUL010000024">
    <property type="protein sequence ID" value="MBC5844937.1"/>
    <property type="molecule type" value="Genomic_DNA"/>
</dbReference>
<sequence>MKFKFFRKKIAIFLFLLVAQLTFAQERVITGIVSDNVGMPLPGVSVLVKGTKTGTQTDFDGKYTIKAASSQILIFSYIGMKSQELKATSTSQSVKLQSSALELDGVVVTALGIKREKKSLGYATQEVKGDDLTKVNSGNVANSISGKVAGVEIRRNGNMGGSTNVVIRGPKSITENTQALWVVDGIPLNNDNSNSAGQKTGRGGFDYGNAASDINPDDIETINVLKGAAASALYGSRAGNGVIIVTTKKGKKGKGLGVTISSGITTGTVDKATLPEYQNQYGGGDFQGFGGNIDLGEGSYPTILSEDASWGLPFDQNKLVYNWNSYYPSLSTYGKPTAWVAGKNTPNSFFKPSTTYNNSLAITGSNENGNFRFGYTKFDQTGIMPNSSLKKDNFNFSASYKVNSKTEITATSNYIKTDGLGLNFTGYNGNILTSFRQWWHTDVDIKEQEQAYLSTGRNITWNPRSSSNTEPLYWDNPYFSRYKNFNNFNRDRFYGNFSLNSEITNWLSVTGKGAVDNYAEIQEERVAVGSNQNSATARYTRFDKSFREINLDLILNFKANIGSDLKFRGLIGGNSRRNQTRAIFSSTSGGLLIPELYALSNSISNIENPTEIAQKTGVNSVYASASFDYKDTYFLEGTYRTDESSTLPANNSKFSYPSITGTYIFSKHVNASWLDFGKLRLNYAETGNDARFGVIKSVYSKNTNFGGNPLFSNEDILKNANLKSERIIGQEAGLELQFLKKRIGLEVSVYKSTTKDLIMDVTTGADFGYTGTTVNAGELENKGIEVSLNLVPLKTENFSWTTRINWNKNTSLVKSLAVGLPQVVIGTFNTGTSLTAIPGQPLGVIKGTGYKYLNGERVVLPNGNYDKVSNSIIGNVSPDWTGGINNIFNYKNITFSFLIDIKKGGDVFSLDQSYGQNSGLYANTVGTNELGFPIRNTLANNGGQILPGVQADGSKNTVRAEVTTAVGESNLGYRSFPAQAFVYDASYVKLREVSLSYVLPSKFLVGTFINNVTFAANGSNLWIISKKLPYADPEAGFSSGNFQGFQTGVMPTTREISFNVKVQF</sequence>
<feature type="chain" id="PRO_5037364748" evidence="8">
    <location>
        <begin position="25"/>
        <end position="1064"/>
    </location>
</feature>
<accession>A0A923N0T5</accession>
<dbReference type="InterPro" id="IPR037066">
    <property type="entry name" value="Plug_dom_sf"/>
</dbReference>
<dbReference type="Pfam" id="PF13715">
    <property type="entry name" value="CarbopepD_reg_2"/>
    <property type="match status" value="1"/>
</dbReference>
<keyword evidence="5 7" id="KW-0472">Membrane</keyword>
<dbReference type="NCBIfam" id="TIGR04056">
    <property type="entry name" value="OMP_RagA_SusC"/>
    <property type="match status" value="1"/>
</dbReference>
<dbReference type="InterPro" id="IPR023996">
    <property type="entry name" value="TonB-dep_OMP_SusC/RagA"/>
</dbReference>
<organism evidence="10 11">
    <name type="scientific">Flavobacterium muglaense</name>
    <dbReference type="NCBI Taxonomy" id="2764716"/>
    <lineage>
        <taxon>Bacteria</taxon>
        <taxon>Pseudomonadati</taxon>
        <taxon>Bacteroidota</taxon>
        <taxon>Flavobacteriia</taxon>
        <taxon>Flavobacteriales</taxon>
        <taxon>Flavobacteriaceae</taxon>
        <taxon>Flavobacterium</taxon>
    </lineage>
</organism>
<protein>
    <submittedName>
        <fullName evidence="10">SusC/RagA family TonB-linked outer membrane protein</fullName>
    </submittedName>
</protein>
<dbReference type="GO" id="GO:0009279">
    <property type="term" value="C:cell outer membrane"/>
    <property type="evidence" value="ECO:0007669"/>
    <property type="project" value="UniProtKB-SubCell"/>
</dbReference>
<dbReference type="InterPro" id="IPR036942">
    <property type="entry name" value="Beta-barrel_TonB_sf"/>
</dbReference>
<evidence type="ECO:0000256" key="7">
    <source>
        <dbReference type="PROSITE-ProRule" id="PRU01360"/>
    </source>
</evidence>
<comment type="similarity">
    <text evidence="7">Belongs to the TonB-dependent receptor family.</text>
</comment>
<feature type="signal peptide" evidence="8">
    <location>
        <begin position="1"/>
        <end position="24"/>
    </location>
</feature>
<feature type="domain" description="TonB-dependent receptor plug" evidence="9">
    <location>
        <begin position="117"/>
        <end position="242"/>
    </location>
</feature>
<dbReference type="RefSeq" id="WP_187018888.1">
    <property type="nucleotide sequence ID" value="NZ_JACRUK010000024.1"/>
</dbReference>
<proteinExistence type="inferred from homology"/>
<dbReference type="Pfam" id="PF07715">
    <property type="entry name" value="Plug"/>
    <property type="match status" value="1"/>
</dbReference>
<dbReference type="Gene3D" id="2.170.130.10">
    <property type="entry name" value="TonB-dependent receptor, plug domain"/>
    <property type="match status" value="1"/>
</dbReference>
<gene>
    <name evidence="10" type="ORF">H8R25_10860</name>
</gene>
<dbReference type="InterPro" id="IPR012910">
    <property type="entry name" value="Plug_dom"/>
</dbReference>
<dbReference type="NCBIfam" id="TIGR04057">
    <property type="entry name" value="SusC_RagA_signa"/>
    <property type="match status" value="1"/>
</dbReference>
<dbReference type="Gene3D" id="2.60.40.1120">
    <property type="entry name" value="Carboxypeptidase-like, regulatory domain"/>
    <property type="match status" value="1"/>
</dbReference>
<evidence type="ECO:0000256" key="3">
    <source>
        <dbReference type="ARBA" id="ARBA00022452"/>
    </source>
</evidence>
<comment type="caution">
    <text evidence="10">The sequence shown here is derived from an EMBL/GenBank/DDBJ whole genome shotgun (WGS) entry which is preliminary data.</text>
</comment>
<dbReference type="PROSITE" id="PS52016">
    <property type="entry name" value="TONB_DEPENDENT_REC_3"/>
    <property type="match status" value="1"/>
</dbReference>
<keyword evidence="8" id="KW-0732">Signal</keyword>
<evidence type="ECO:0000256" key="8">
    <source>
        <dbReference type="SAM" id="SignalP"/>
    </source>
</evidence>
<evidence type="ECO:0000259" key="9">
    <source>
        <dbReference type="Pfam" id="PF07715"/>
    </source>
</evidence>
<dbReference type="InterPro" id="IPR008969">
    <property type="entry name" value="CarboxyPept-like_regulatory"/>
</dbReference>
<comment type="subcellular location">
    <subcellularLocation>
        <location evidence="1 7">Cell outer membrane</location>
        <topology evidence="1 7">Multi-pass membrane protein</topology>
    </subcellularLocation>
</comment>
<dbReference type="InterPro" id="IPR039426">
    <property type="entry name" value="TonB-dep_rcpt-like"/>
</dbReference>
<keyword evidence="11" id="KW-1185">Reference proteome</keyword>
<evidence type="ECO:0000256" key="6">
    <source>
        <dbReference type="ARBA" id="ARBA00023237"/>
    </source>
</evidence>
<dbReference type="SUPFAM" id="SSF56935">
    <property type="entry name" value="Porins"/>
    <property type="match status" value="1"/>
</dbReference>
<evidence type="ECO:0000313" key="10">
    <source>
        <dbReference type="EMBL" id="MBC5844937.1"/>
    </source>
</evidence>
<evidence type="ECO:0000256" key="2">
    <source>
        <dbReference type="ARBA" id="ARBA00022448"/>
    </source>
</evidence>
<dbReference type="AlphaFoldDB" id="A0A923N0T5"/>
<dbReference type="SUPFAM" id="SSF49464">
    <property type="entry name" value="Carboxypeptidase regulatory domain-like"/>
    <property type="match status" value="1"/>
</dbReference>
<evidence type="ECO:0000256" key="1">
    <source>
        <dbReference type="ARBA" id="ARBA00004571"/>
    </source>
</evidence>
<evidence type="ECO:0000313" key="11">
    <source>
        <dbReference type="Proteomes" id="UP000641454"/>
    </source>
</evidence>
<dbReference type="InterPro" id="IPR023997">
    <property type="entry name" value="TonB-dep_OMP_SusC/RagA_CS"/>
</dbReference>
<name>A0A923N0T5_9FLAO</name>
<evidence type="ECO:0000256" key="4">
    <source>
        <dbReference type="ARBA" id="ARBA00022692"/>
    </source>
</evidence>
<keyword evidence="3 7" id="KW-1134">Transmembrane beta strand</keyword>
<dbReference type="Proteomes" id="UP000641454">
    <property type="component" value="Unassembled WGS sequence"/>
</dbReference>
<keyword evidence="2 7" id="KW-0813">Transport</keyword>
<reference evidence="10 11" key="1">
    <citation type="submission" date="2020-08" db="EMBL/GenBank/DDBJ databases">
        <title>Description of novel Flavobacterium F-392 isolate.</title>
        <authorList>
            <person name="Saticioglu I.B."/>
            <person name="Duman M."/>
            <person name="Altun S."/>
        </authorList>
    </citation>
    <scope>NUCLEOTIDE SEQUENCE [LARGE SCALE GENOMIC DNA]</scope>
    <source>
        <strain evidence="10 11">F-392</strain>
    </source>
</reference>